<evidence type="ECO:0000313" key="2">
    <source>
        <dbReference type="EMBL" id="XAY06442.1"/>
    </source>
</evidence>
<proteinExistence type="predicted"/>
<feature type="region of interest" description="Disordered" evidence="1">
    <location>
        <begin position="49"/>
        <end position="73"/>
    </location>
</feature>
<gene>
    <name evidence="2" type="ORF">DSM112329_03313</name>
</gene>
<organism evidence="2">
    <name type="scientific">Paraconexibacter sp. AEG42_29</name>
    <dbReference type="NCBI Taxonomy" id="2997339"/>
    <lineage>
        <taxon>Bacteria</taxon>
        <taxon>Bacillati</taxon>
        <taxon>Actinomycetota</taxon>
        <taxon>Thermoleophilia</taxon>
        <taxon>Solirubrobacterales</taxon>
        <taxon>Paraconexibacteraceae</taxon>
        <taxon>Paraconexibacter</taxon>
    </lineage>
</organism>
<accession>A0AAU7AXQ5</accession>
<dbReference type="EMBL" id="CP114014">
    <property type="protein sequence ID" value="XAY06442.1"/>
    <property type="molecule type" value="Genomic_DNA"/>
</dbReference>
<dbReference type="AlphaFoldDB" id="A0AAU7AXQ5"/>
<protein>
    <submittedName>
        <fullName evidence="2">Uncharacterized protein</fullName>
    </submittedName>
</protein>
<name>A0AAU7AXQ5_9ACTN</name>
<dbReference type="RefSeq" id="WP_354697676.1">
    <property type="nucleotide sequence ID" value="NZ_CP114014.1"/>
</dbReference>
<feature type="region of interest" description="Disordered" evidence="1">
    <location>
        <begin position="1"/>
        <end position="22"/>
    </location>
</feature>
<sequence>MSIGISHDHRHRHLHNERAHGGSCTCRGCGYDGSVGDLLVLRNAVERIGSGADDRTGSAAEPGREPSAPAGTPARTIERLRDELDNYAYHRGGTVNVYA</sequence>
<evidence type="ECO:0000256" key="1">
    <source>
        <dbReference type="SAM" id="MobiDB-lite"/>
    </source>
</evidence>
<dbReference type="KEGG" id="parq:DSM112329_03313"/>
<reference evidence="2" key="1">
    <citation type="submission" date="2022-12" db="EMBL/GenBank/DDBJ databases">
        <title>Paraconexibacter alkalitolerans sp. nov. and Baekduia alba sp. nov., isolated from soil and emended description of the genera Paraconexibacter (Chun et al., 2020) and Baekduia (An et al., 2020).</title>
        <authorList>
            <person name="Vieira S."/>
            <person name="Huber K.J."/>
            <person name="Geppert A."/>
            <person name="Wolf J."/>
            <person name="Neumann-Schaal M."/>
            <person name="Muesken M."/>
            <person name="Overmann J."/>
        </authorList>
    </citation>
    <scope>NUCLEOTIDE SEQUENCE</scope>
    <source>
        <strain evidence="2">AEG42_29</strain>
    </source>
</reference>